<dbReference type="Proteomes" id="UP001638806">
    <property type="component" value="Unassembled WGS sequence"/>
</dbReference>
<evidence type="ECO:0000313" key="1">
    <source>
        <dbReference type="EMBL" id="KAL3963860.1"/>
    </source>
</evidence>
<protein>
    <submittedName>
        <fullName evidence="1">Uncharacterized protein</fullName>
    </submittedName>
</protein>
<gene>
    <name evidence="1" type="ORF">ACCO45_000864</name>
</gene>
<evidence type="ECO:0000313" key="2">
    <source>
        <dbReference type="Proteomes" id="UP001638806"/>
    </source>
</evidence>
<reference evidence="1" key="1">
    <citation type="submission" date="2024-12" db="EMBL/GenBank/DDBJ databases">
        <title>Comparative genomics and development of molecular markers within Purpureocillium lilacinum and among Purpureocillium species.</title>
        <authorList>
            <person name="Yeh Z.-Y."/>
            <person name="Ni N.-T."/>
            <person name="Lo P.-H."/>
            <person name="Mushyakhwo K."/>
            <person name="Lin C.-F."/>
            <person name="Nai Y.-S."/>
        </authorList>
    </citation>
    <scope>NUCLEOTIDE SEQUENCE</scope>
    <source>
        <strain evidence="1">NCHU-NPUST-175</strain>
    </source>
</reference>
<comment type="caution">
    <text evidence="1">The sequence shown here is derived from an EMBL/GenBank/DDBJ whole genome shotgun (WGS) entry which is preliminary data.</text>
</comment>
<name>A0ACC4E862_PURLI</name>
<keyword evidence="2" id="KW-1185">Reference proteome</keyword>
<accession>A0ACC4E862</accession>
<sequence length="428" mass="48296">MSPPISKLSSLSLEEMPPTTRAQTRMASQAAPSNYLSESLSSSDEESDNDYSEDDDEYEEPSAFAKSPTNLIYNLDQLSEQSRHDVRDVFSEPPRIALQRCRRINNTHLVWLMDQVVKQTLYDHGAETPLTMTAEGYAEEMGDPFQAIADCHLDVLADALHCQVVDPDVGDELDAHRTIESRELLSSVYDVEPEDFRPDIFTSPRPGRKVVKRHDLDCTVFRMLLDDHHFFQYFLSLSRSTDPINDPFRKVSQRVDRILQTLDAFYAANSTPWPDESPTDVAWAARHIVGSIKLINSAIYTRDRPLEPHEALSAARTLVHILEAVVARNHDVRQGESRRARNLYLCLLGDRDTGFVLDQLNLLPEAASQFLHRLDALHDQIGVYGAPATYVEKFRTLLSRLRTSTAGAGLKRGTEGSQGTQRGSKRMK</sequence>
<proteinExistence type="predicted"/>
<organism evidence="1 2">
    <name type="scientific">Purpureocillium lilacinum</name>
    <name type="common">Paecilomyces lilacinus</name>
    <dbReference type="NCBI Taxonomy" id="33203"/>
    <lineage>
        <taxon>Eukaryota</taxon>
        <taxon>Fungi</taxon>
        <taxon>Dikarya</taxon>
        <taxon>Ascomycota</taxon>
        <taxon>Pezizomycotina</taxon>
        <taxon>Sordariomycetes</taxon>
        <taxon>Hypocreomycetidae</taxon>
        <taxon>Hypocreales</taxon>
        <taxon>Ophiocordycipitaceae</taxon>
        <taxon>Purpureocillium</taxon>
    </lineage>
</organism>
<dbReference type="EMBL" id="JBGNUJ010000002">
    <property type="protein sequence ID" value="KAL3963860.1"/>
    <property type="molecule type" value="Genomic_DNA"/>
</dbReference>